<name>A0A0W0F872_MONRR</name>
<reference evidence="3 4" key="1">
    <citation type="submission" date="2015-12" db="EMBL/GenBank/DDBJ databases">
        <title>Draft genome sequence of Moniliophthora roreri, the causal agent of frosty pod rot of cacao.</title>
        <authorList>
            <person name="Aime M.C."/>
            <person name="Diaz-Valderrama J.R."/>
            <person name="Kijpornyongpan T."/>
            <person name="Phillips-Mora W."/>
        </authorList>
    </citation>
    <scope>NUCLEOTIDE SEQUENCE [LARGE SCALE GENOMIC DNA]</scope>
    <source>
        <strain evidence="3 4">MCA 2952</strain>
    </source>
</reference>
<dbReference type="Gene3D" id="3.30.420.40">
    <property type="match status" value="4"/>
</dbReference>
<dbReference type="PANTHER" id="PTHR11937">
    <property type="entry name" value="ACTIN"/>
    <property type="match status" value="1"/>
</dbReference>
<evidence type="ECO:0000256" key="2">
    <source>
        <dbReference type="SAM" id="MobiDB-lite"/>
    </source>
</evidence>
<comment type="caution">
    <text evidence="3">The sequence shown here is derived from an EMBL/GenBank/DDBJ whole genome shotgun (WGS) entry which is preliminary data.</text>
</comment>
<proteinExistence type="inferred from homology"/>
<dbReference type="SMART" id="SM00268">
    <property type="entry name" value="ACTIN"/>
    <property type="match status" value="1"/>
</dbReference>
<dbReference type="InterPro" id="IPR004000">
    <property type="entry name" value="Actin"/>
</dbReference>
<dbReference type="Proteomes" id="UP000054988">
    <property type="component" value="Unassembled WGS sequence"/>
</dbReference>
<dbReference type="eggNOG" id="KOG0676">
    <property type="taxonomic scope" value="Eukaryota"/>
</dbReference>
<gene>
    <name evidence="3" type="ORF">WG66_15089</name>
</gene>
<evidence type="ECO:0000256" key="1">
    <source>
        <dbReference type="RuleBase" id="RU000487"/>
    </source>
</evidence>
<feature type="region of interest" description="Disordered" evidence="2">
    <location>
        <begin position="480"/>
        <end position="499"/>
    </location>
</feature>
<evidence type="ECO:0000313" key="4">
    <source>
        <dbReference type="Proteomes" id="UP000054988"/>
    </source>
</evidence>
<sequence length="499" mass="55041">MSFHDATVVIIETSRTAVRANLGLHELLKTPSVEIQARVGLRKNTSNGDVVQTNDPQTITSATSSRISSLPHITSSTATVNDYLVGVQLDEALATGQDIAISWPFADGSVRDWTQAEAIWKYVLFNQLQRRRVQNESPVLLSIAAGLPRDDYERICQIFFERFNVAGFGILERPMAQIYATTSLSGVVVDIDLEKTDVTPVYEGFIVRNACTTVSLGVRDCQNYLVHLLRSSQSVMSSLSPSDSPLEPDALTDALHAFVKQLWEEGHIKAPSDGELPPVEDEGVTDIAAIVVAGKEKAVIESGMKKKATQKQSAAEQARAREIEAMDLITVQFKDKSITLGKERHRFCEPLFEPGVLRALPEHQTSSPDPPLSLQEAVRTAVGHAEIDLRQYIWQGIFVTGSITRYVKGISVALQSRLGLYMNNPELQTDIQPRSIRTLSLPEYYPEYRDTSEGYAAFLGSSITAKLIFGDNHGKNYVSKSDYSQKGPRSVVEMSPSLL</sequence>
<dbReference type="InterPro" id="IPR043129">
    <property type="entry name" value="ATPase_NBD"/>
</dbReference>
<evidence type="ECO:0000313" key="3">
    <source>
        <dbReference type="EMBL" id="KTB32354.1"/>
    </source>
</evidence>
<accession>A0A0W0F872</accession>
<dbReference type="EMBL" id="LATX01002238">
    <property type="protein sequence ID" value="KTB32354.1"/>
    <property type="molecule type" value="Genomic_DNA"/>
</dbReference>
<dbReference type="Gene3D" id="3.90.640.10">
    <property type="entry name" value="Actin, Chain A, domain 4"/>
    <property type="match status" value="2"/>
</dbReference>
<organism evidence="3 4">
    <name type="scientific">Moniliophthora roreri</name>
    <name type="common">Frosty pod rot fungus</name>
    <name type="synonym">Monilia roreri</name>
    <dbReference type="NCBI Taxonomy" id="221103"/>
    <lineage>
        <taxon>Eukaryota</taxon>
        <taxon>Fungi</taxon>
        <taxon>Dikarya</taxon>
        <taxon>Basidiomycota</taxon>
        <taxon>Agaricomycotina</taxon>
        <taxon>Agaricomycetes</taxon>
        <taxon>Agaricomycetidae</taxon>
        <taxon>Agaricales</taxon>
        <taxon>Marasmiineae</taxon>
        <taxon>Marasmiaceae</taxon>
        <taxon>Moniliophthora</taxon>
    </lineage>
</organism>
<protein>
    <submittedName>
        <fullName evidence="3">Putative actin-related protein</fullName>
    </submittedName>
</protein>
<dbReference type="AlphaFoldDB" id="A0A0W0F872"/>
<comment type="similarity">
    <text evidence="1">Belongs to the actin family.</text>
</comment>
<dbReference type="SUPFAM" id="SSF53067">
    <property type="entry name" value="Actin-like ATPase domain"/>
    <property type="match status" value="2"/>
</dbReference>
<dbReference type="Pfam" id="PF00022">
    <property type="entry name" value="Actin"/>
    <property type="match status" value="1"/>
</dbReference>